<comment type="caution">
    <text evidence="2">The sequence shown here is derived from an EMBL/GenBank/DDBJ whole genome shotgun (WGS) entry which is preliminary data.</text>
</comment>
<dbReference type="Proteomes" id="UP001066276">
    <property type="component" value="Chromosome 12"/>
</dbReference>
<feature type="region of interest" description="Disordered" evidence="1">
    <location>
        <begin position="1"/>
        <end position="85"/>
    </location>
</feature>
<dbReference type="EMBL" id="JANPWB010000016">
    <property type="protein sequence ID" value="KAJ1085694.1"/>
    <property type="molecule type" value="Genomic_DNA"/>
</dbReference>
<reference evidence="2" key="1">
    <citation type="journal article" date="2022" name="bioRxiv">
        <title>Sequencing and chromosome-scale assembly of the giantPleurodeles waltlgenome.</title>
        <authorList>
            <person name="Brown T."/>
            <person name="Elewa A."/>
            <person name="Iarovenko S."/>
            <person name="Subramanian E."/>
            <person name="Araus A.J."/>
            <person name="Petzold A."/>
            <person name="Susuki M."/>
            <person name="Suzuki K.-i.T."/>
            <person name="Hayashi T."/>
            <person name="Toyoda A."/>
            <person name="Oliveira C."/>
            <person name="Osipova E."/>
            <person name="Leigh N.D."/>
            <person name="Simon A."/>
            <person name="Yun M.H."/>
        </authorList>
    </citation>
    <scope>NUCLEOTIDE SEQUENCE</scope>
    <source>
        <strain evidence="2">20211129_DDA</strain>
        <tissue evidence="2">Liver</tissue>
    </source>
</reference>
<evidence type="ECO:0000313" key="3">
    <source>
        <dbReference type="Proteomes" id="UP001066276"/>
    </source>
</evidence>
<protein>
    <submittedName>
        <fullName evidence="2">Uncharacterized protein</fullName>
    </submittedName>
</protein>
<organism evidence="2 3">
    <name type="scientific">Pleurodeles waltl</name>
    <name type="common">Iberian ribbed newt</name>
    <dbReference type="NCBI Taxonomy" id="8319"/>
    <lineage>
        <taxon>Eukaryota</taxon>
        <taxon>Metazoa</taxon>
        <taxon>Chordata</taxon>
        <taxon>Craniata</taxon>
        <taxon>Vertebrata</taxon>
        <taxon>Euteleostomi</taxon>
        <taxon>Amphibia</taxon>
        <taxon>Batrachia</taxon>
        <taxon>Caudata</taxon>
        <taxon>Salamandroidea</taxon>
        <taxon>Salamandridae</taxon>
        <taxon>Pleurodelinae</taxon>
        <taxon>Pleurodeles</taxon>
    </lineage>
</organism>
<keyword evidence="3" id="KW-1185">Reference proteome</keyword>
<evidence type="ECO:0000256" key="1">
    <source>
        <dbReference type="SAM" id="MobiDB-lite"/>
    </source>
</evidence>
<feature type="compositionally biased region" description="Basic and acidic residues" evidence="1">
    <location>
        <begin position="59"/>
        <end position="85"/>
    </location>
</feature>
<sequence>MCLIIGGKEKRSPPRLRATPLSRLKSAPGVPSGETAHPEVLPDLDIRVEDAETVEEGEPERKGSLEPEEGKGAEPGEKGREESEE</sequence>
<name>A0AAV7L572_PLEWA</name>
<evidence type="ECO:0000313" key="2">
    <source>
        <dbReference type="EMBL" id="KAJ1085694.1"/>
    </source>
</evidence>
<gene>
    <name evidence="2" type="ORF">NDU88_005820</name>
</gene>
<proteinExistence type="predicted"/>
<accession>A0AAV7L572</accession>
<dbReference type="AlphaFoldDB" id="A0AAV7L572"/>